<dbReference type="Proteomes" id="UP001589828">
    <property type="component" value="Unassembled WGS sequence"/>
</dbReference>
<protein>
    <submittedName>
        <fullName evidence="1">Uncharacterized protein</fullName>
    </submittedName>
</protein>
<evidence type="ECO:0000313" key="2">
    <source>
        <dbReference type="Proteomes" id="UP001589828"/>
    </source>
</evidence>
<gene>
    <name evidence="1" type="ORF">ACFFGT_21320</name>
</gene>
<sequence length="186" mass="21386">MIVCYELSGWDNNSHMTGSCEKIFPELIDIPKCEVCGYRTDYRYHNPNFKLRRKAFDYSSTYDNITIVSNAFKKFCEENQYDNLEFIPLAKAPGFFQFYIKGNIIEYTAHRQENLCSACGLYESVIGPGIDLEKISEPLKDGFYQSDLWFASGNEKSPVEIIAPETFMKLKEKKFKGTGGARSIEK</sequence>
<organism evidence="1 2">
    <name type="scientific">Mucilaginibacter angelicae</name>
    <dbReference type="NCBI Taxonomy" id="869718"/>
    <lineage>
        <taxon>Bacteria</taxon>
        <taxon>Pseudomonadati</taxon>
        <taxon>Bacteroidota</taxon>
        <taxon>Sphingobacteriia</taxon>
        <taxon>Sphingobacteriales</taxon>
        <taxon>Sphingobacteriaceae</taxon>
        <taxon>Mucilaginibacter</taxon>
    </lineage>
</organism>
<proteinExistence type="predicted"/>
<dbReference type="EMBL" id="JBHLTS010000067">
    <property type="protein sequence ID" value="MFC0516762.1"/>
    <property type="molecule type" value="Genomic_DNA"/>
</dbReference>
<keyword evidence="2" id="KW-1185">Reference proteome</keyword>
<comment type="caution">
    <text evidence="1">The sequence shown here is derived from an EMBL/GenBank/DDBJ whole genome shotgun (WGS) entry which is preliminary data.</text>
</comment>
<dbReference type="RefSeq" id="WP_377024534.1">
    <property type="nucleotide sequence ID" value="NZ_JBHLTS010000067.1"/>
</dbReference>
<evidence type="ECO:0000313" key="1">
    <source>
        <dbReference type="EMBL" id="MFC0516762.1"/>
    </source>
</evidence>
<name>A0ABV6LBB5_9SPHI</name>
<accession>A0ABV6LBB5</accession>
<reference evidence="1 2" key="1">
    <citation type="submission" date="2024-09" db="EMBL/GenBank/DDBJ databases">
        <authorList>
            <person name="Sun Q."/>
            <person name="Mori K."/>
        </authorList>
    </citation>
    <scope>NUCLEOTIDE SEQUENCE [LARGE SCALE GENOMIC DNA]</scope>
    <source>
        <strain evidence="1 2">NCAIM B.02415</strain>
    </source>
</reference>